<dbReference type="STRING" id="715226.ABI_43680"/>
<evidence type="ECO:0000313" key="5">
    <source>
        <dbReference type="Proteomes" id="UP000006512"/>
    </source>
</evidence>
<gene>
    <name evidence="4" type="ORF">ABI_43680</name>
</gene>
<dbReference type="PROSITE" id="PS50297">
    <property type="entry name" value="ANK_REP_REGION"/>
    <property type="match status" value="1"/>
</dbReference>
<dbReference type="Proteomes" id="UP000006512">
    <property type="component" value="Unassembled WGS sequence"/>
</dbReference>
<proteinExistence type="predicted"/>
<accession>F4QT74</accession>
<dbReference type="InterPro" id="IPR002110">
    <property type="entry name" value="Ankyrin_rpt"/>
</dbReference>
<dbReference type="PANTHER" id="PTHR24198:SF165">
    <property type="entry name" value="ANKYRIN REPEAT-CONTAINING PROTEIN-RELATED"/>
    <property type="match status" value="1"/>
</dbReference>
<protein>
    <submittedName>
        <fullName evidence="4">Ankyrin repeat family protein</fullName>
    </submittedName>
</protein>
<dbReference type="InterPro" id="IPR036770">
    <property type="entry name" value="Ankyrin_rpt-contain_sf"/>
</dbReference>
<dbReference type="Gene3D" id="1.25.40.20">
    <property type="entry name" value="Ankyrin repeat-containing domain"/>
    <property type="match status" value="1"/>
</dbReference>
<evidence type="ECO:0000256" key="2">
    <source>
        <dbReference type="ARBA" id="ARBA00023043"/>
    </source>
</evidence>
<evidence type="ECO:0000256" key="3">
    <source>
        <dbReference type="PROSITE-ProRule" id="PRU00023"/>
    </source>
</evidence>
<dbReference type="eggNOG" id="COG0666">
    <property type="taxonomic scope" value="Bacteria"/>
</dbReference>
<name>F4QT74_9CAUL</name>
<evidence type="ECO:0000313" key="4">
    <source>
        <dbReference type="EMBL" id="EGF89944.1"/>
    </source>
</evidence>
<dbReference type="PRINTS" id="PR01415">
    <property type="entry name" value="ANKYRIN"/>
</dbReference>
<dbReference type="HOGENOM" id="CLU_1123318_0_0_5"/>
<dbReference type="SUPFAM" id="SSF48403">
    <property type="entry name" value="Ankyrin repeat"/>
    <property type="match status" value="1"/>
</dbReference>
<keyword evidence="2 3" id="KW-0040">ANK repeat</keyword>
<sequence>MTLQSRLLTAFETHDLAEIQSVLSQGLDPTVPIIGKPPVMILIEMYYRSDAFPACLRLLLDHGATVVDPLLLPVLLDDIPALEDALKSNPDYLNHRVHLPSAFVSLNGATLLHLASEYGHLEAATWLLDQGCDPNATADTDLGYNGHTAIFHTVNSNGNRSAAVMRLLLERGACTDLQLQGLWWGRGFEWETLFFDVTPVSFAQMGLLPQIHRREADIYANIADLLAVSGRLVPELSNVPNRYLMS</sequence>
<dbReference type="PROSITE" id="PS50088">
    <property type="entry name" value="ANK_REPEAT"/>
    <property type="match status" value="1"/>
</dbReference>
<keyword evidence="1" id="KW-0677">Repeat</keyword>
<dbReference type="SMART" id="SM00248">
    <property type="entry name" value="ANK"/>
    <property type="match status" value="3"/>
</dbReference>
<dbReference type="Pfam" id="PF12796">
    <property type="entry name" value="Ank_2"/>
    <property type="match status" value="1"/>
</dbReference>
<dbReference type="RefSeq" id="WP_006275143.1">
    <property type="nucleotide sequence ID" value="NZ_GL883080.1"/>
</dbReference>
<feature type="repeat" description="ANK" evidence="3">
    <location>
        <begin position="107"/>
        <end position="139"/>
    </location>
</feature>
<keyword evidence="5" id="KW-1185">Reference proteome</keyword>
<reference evidence="5" key="1">
    <citation type="submission" date="2011-03" db="EMBL/GenBank/DDBJ databases">
        <title>Draft genome sequence of Brevundimonas diminuta.</title>
        <authorList>
            <person name="Brown P.J.B."/>
            <person name="Buechlein A."/>
            <person name="Hemmerich C."/>
            <person name="Brun Y.V."/>
        </authorList>
    </citation>
    <scope>NUCLEOTIDE SEQUENCE [LARGE SCALE GENOMIC DNA]</scope>
    <source>
        <strain evidence="5">C19</strain>
    </source>
</reference>
<organism evidence="4 5">
    <name type="scientific">Asticcacaulis biprosthecium C19</name>
    <dbReference type="NCBI Taxonomy" id="715226"/>
    <lineage>
        <taxon>Bacteria</taxon>
        <taxon>Pseudomonadati</taxon>
        <taxon>Pseudomonadota</taxon>
        <taxon>Alphaproteobacteria</taxon>
        <taxon>Caulobacterales</taxon>
        <taxon>Caulobacteraceae</taxon>
        <taxon>Asticcacaulis</taxon>
    </lineage>
</organism>
<dbReference type="EMBL" id="GL883080">
    <property type="protein sequence ID" value="EGF89944.1"/>
    <property type="molecule type" value="Genomic_DNA"/>
</dbReference>
<dbReference type="OrthoDB" id="671583at2"/>
<evidence type="ECO:0000256" key="1">
    <source>
        <dbReference type="ARBA" id="ARBA00022737"/>
    </source>
</evidence>
<dbReference type="PANTHER" id="PTHR24198">
    <property type="entry name" value="ANKYRIN REPEAT AND PROTEIN KINASE DOMAIN-CONTAINING PROTEIN"/>
    <property type="match status" value="1"/>
</dbReference>
<dbReference type="AlphaFoldDB" id="F4QT74"/>